<dbReference type="PROSITE" id="PS51830">
    <property type="entry name" value="FIIND"/>
    <property type="match status" value="1"/>
</dbReference>
<keyword evidence="3" id="KW-0433">Leucine-rich repeat</keyword>
<dbReference type="Pfam" id="PF13553">
    <property type="entry name" value="FIIND"/>
    <property type="match status" value="1"/>
</dbReference>
<evidence type="ECO:0000256" key="1">
    <source>
        <dbReference type="ARBA" id="ARBA00004514"/>
    </source>
</evidence>
<evidence type="ECO:0000256" key="5">
    <source>
        <dbReference type="SAM" id="MobiDB-lite"/>
    </source>
</evidence>
<dbReference type="Proteomes" id="UP000265040">
    <property type="component" value="Chromosome 2"/>
</dbReference>
<name>A0A7N6AQ78_ANATE</name>
<dbReference type="InterPro" id="IPR051261">
    <property type="entry name" value="NLR"/>
</dbReference>
<organism evidence="7 8">
    <name type="scientific">Anabas testudineus</name>
    <name type="common">Climbing perch</name>
    <name type="synonym">Anthias testudineus</name>
    <dbReference type="NCBI Taxonomy" id="64144"/>
    <lineage>
        <taxon>Eukaryota</taxon>
        <taxon>Metazoa</taxon>
        <taxon>Chordata</taxon>
        <taxon>Craniata</taxon>
        <taxon>Vertebrata</taxon>
        <taxon>Euteleostomi</taxon>
        <taxon>Actinopterygii</taxon>
        <taxon>Neopterygii</taxon>
        <taxon>Teleostei</taxon>
        <taxon>Neoteleostei</taxon>
        <taxon>Acanthomorphata</taxon>
        <taxon>Anabantaria</taxon>
        <taxon>Anabantiformes</taxon>
        <taxon>Anabantoidei</taxon>
        <taxon>Anabantidae</taxon>
        <taxon>Anabas</taxon>
    </lineage>
</organism>
<protein>
    <recommendedName>
        <fullName evidence="6">FIIND domain-containing protein</fullName>
    </recommendedName>
</protein>
<dbReference type="AlphaFoldDB" id="A0A7N6AQ78"/>
<dbReference type="Ensembl" id="ENSATET00000047747.2">
    <property type="protein sequence ID" value="ENSATEP00000052233.2"/>
    <property type="gene ID" value="ENSATEG00000016585.3"/>
</dbReference>
<dbReference type="SUPFAM" id="SSF52047">
    <property type="entry name" value="RNI-like"/>
    <property type="match status" value="2"/>
</dbReference>
<keyword evidence="8" id="KW-1185">Reference proteome</keyword>
<keyword evidence="4" id="KW-0677">Repeat</keyword>
<feature type="region of interest" description="Disordered" evidence="5">
    <location>
        <begin position="814"/>
        <end position="837"/>
    </location>
</feature>
<reference evidence="7" key="3">
    <citation type="submission" date="2025-09" db="UniProtKB">
        <authorList>
            <consortium name="Ensembl"/>
        </authorList>
    </citation>
    <scope>IDENTIFICATION</scope>
</reference>
<dbReference type="Gene3D" id="3.80.10.10">
    <property type="entry name" value="Ribonuclease Inhibitor"/>
    <property type="match status" value="3"/>
</dbReference>
<reference evidence="7" key="2">
    <citation type="submission" date="2025-08" db="UniProtKB">
        <authorList>
            <consortium name="Ensembl"/>
        </authorList>
    </citation>
    <scope>IDENTIFICATION</scope>
</reference>
<feature type="domain" description="FIIND" evidence="6">
    <location>
        <begin position="535"/>
        <end position="812"/>
    </location>
</feature>
<dbReference type="InterPro" id="IPR025307">
    <property type="entry name" value="FIIND_dom"/>
</dbReference>
<evidence type="ECO:0000313" key="8">
    <source>
        <dbReference type="Proteomes" id="UP000265040"/>
    </source>
</evidence>
<keyword evidence="2" id="KW-0963">Cytoplasm</keyword>
<evidence type="ECO:0000256" key="2">
    <source>
        <dbReference type="ARBA" id="ARBA00022490"/>
    </source>
</evidence>
<evidence type="ECO:0000259" key="6">
    <source>
        <dbReference type="PROSITE" id="PS51830"/>
    </source>
</evidence>
<evidence type="ECO:0000256" key="3">
    <source>
        <dbReference type="ARBA" id="ARBA00022614"/>
    </source>
</evidence>
<dbReference type="GeneTree" id="ENSGT01150000286911"/>
<comment type="subcellular location">
    <subcellularLocation>
        <location evidence="1">Cytoplasm</location>
        <location evidence="1">Cytosol</location>
    </subcellularLocation>
</comment>
<dbReference type="SMART" id="SM00368">
    <property type="entry name" value="LRR_RI"/>
    <property type="match status" value="16"/>
</dbReference>
<accession>A0A7N6AQ78</accession>
<evidence type="ECO:0000313" key="7">
    <source>
        <dbReference type="Ensembl" id="ENSATEP00000052233.2"/>
    </source>
</evidence>
<reference evidence="7" key="1">
    <citation type="submission" date="2021-04" db="EMBL/GenBank/DDBJ databases">
        <authorList>
            <consortium name="Wellcome Sanger Institute Data Sharing"/>
        </authorList>
    </citation>
    <scope>NUCLEOTIDE SEQUENCE [LARGE SCALE GENOMIC DNA]</scope>
</reference>
<dbReference type="InterPro" id="IPR001611">
    <property type="entry name" value="Leu-rich_rpt"/>
</dbReference>
<evidence type="ECO:0000256" key="4">
    <source>
        <dbReference type="ARBA" id="ARBA00022737"/>
    </source>
</evidence>
<sequence>MSEKVLDGFDLKKYDTPEEGQQGLMLALKNCTTARLSYCGFSEIDCEAVAQTLSSASVLRELDLSGNNLQDSGVKLLSAGLESPNCKLEALRLSRCSLSEISCDSLVSALKSNPSHLTELDLSRNNKLQDSGVKLLCGFLESSDCRLETLSLRECSLSEISCDSLVSALKSNPSHLTELDLSGNYDLKDSGVKLLCGFLESPQCRLETLRVSSCSLSEISCDALASSLKSNLSYLRALDLSYNNLQDSGVKLLCGILESPQCRLETLRLRDCSLSEISCAFLVSALKSNPSHLRELDLGVNKIKDSGVKLLCGFLESPQCRLETLRLCDCWLSRISCDSLTLSLKSSPSCLRDLDLSNNKLQDSGVKLLCGFLESPQCRLKSLRLMSCKLSELSCAAVASALKFNPSYLRQLVLSWNNLQDSGVKLLCGFLESPQCRLETLRLSHCRLSEDSCVSLIKALKSNPSHLRELDLCGNWKLQDSGVKQLSELVESPDYKLENLSIRNRVISAFRFKTCDSDVRLHPNTKANESEDNIHLKPPTSFTPELQSESAHVSCSFRCPGRGVFQCTLTGLVFVMTQEAKLQYTTVQWDESLLQPAGKTPAGPLFNIQCCEGAVCQLHLPHCETKDALLSEELLSVVHISEDGMSFLEPLEITDTHVVVEVTHLSAYGLIWNNIKRRFTSVSCQVLLFLQPPITTAHMQKLNVFLLPLNIPLEEVKAQHQCSQYILVPSKCDFSKGQTYTFHCSEAQSTIQPENETFTPSFGPNYHPTFQIRLPSDTEEVTVTVRHKGETDVWKRVVDLAGYDPVETSNAQIWQRSASTSSGQRGWRSASTSSGEW</sequence>
<dbReference type="PANTHER" id="PTHR24106">
    <property type="entry name" value="NACHT, LRR AND CARD DOMAINS-CONTAINING"/>
    <property type="match status" value="1"/>
</dbReference>
<dbReference type="InterPro" id="IPR032675">
    <property type="entry name" value="LRR_dom_sf"/>
</dbReference>
<dbReference type="GO" id="GO:0005829">
    <property type="term" value="C:cytosol"/>
    <property type="evidence" value="ECO:0007669"/>
    <property type="project" value="UniProtKB-SubCell"/>
</dbReference>
<dbReference type="Pfam" id="PF13516">
    <property type="entry name" value="LRR_6"/>
    <property type="match status" value="8"/>
</dbReference>
<dbReference type="Pfam" id="PF23679">
    <property type="entry name" value="UPA-FIIND"/>
    <property type="match status" value="1"/>
</dbReference>
<proteinExistence type="predicted"/>